<dbReference type="AlphaFoldDB" id="A0A0G0I119"/>
<gene>
    <name evidence="2" type="ORF">US67_C0038G0008</name>
</gene>
<evidence type="ECO:0000313" key="3">
    <source>
        <dbReference type="Proteomes" id="UP000034366"/>
    </source>
</evidence>
<dbReference type="SMART" id="SM00028">
    <property type="entry name" value="TPR"/>
    <property type="match status" value="1"/>
</dbReference>
<dbReference type="Proteomes" id="UP000034366">
    <property type="component" value="Unassembled WGS sequence"/>
</dbReference>
<sequence length="244" mass="27473">MNSNLAQQAIDNAISGDWKKASGINIQILANNPDDVEALIRLAKCYFELGNLVPAKKTIQKALKIDPYNLLANKCYSKWKILKSITKRDSKKLPVEMFLEEPGKTKIIHLIHPCDKDVTSLLNCGEMVNANYSGRRVSIATSSGKYIGKIPDDLSLKLRRLNRMGFVYIYAIKSIDNNDIHVFVREIEKPEGYSDIASFSTEKIDYTPYTPPEMLHEKTTITSFNDEADDTNTIPVGLTEDGER</sequence>
<dbReference type="InterPro" id="IPR019734">
    <property type="entry name" value="TPR_rpt"/>
</dbReference>
<dbReference type="SUPFAM" id="SSF48452">
    <property type="entry name" value="TPR-like"/>
    <property type="match status" value="1"/>
</dbReference>
<proteinExistence type="predicted"/>
<dbReference type="EMBL" id="LBTW01000038">
    <property type="protein sequence ID" value="KKQ48267.1"/>
    <property type="molecule type" value="Genomic_DNA"/>
</dbReference>
<comment type="caution">
    <text evidence="2">The sequence shown here is derived from an EMBL/GenBank/DDBJ whole genome shotgun (WGS) entry which is preliminary data.</text>
</comment>
<dbReference type="InterPro" id="IPR011990">
    <property type="entry name" value="TPR-like_helical_dom_sf"/>
</dbReference>
<dbReference type="Pfam" id="PF14559">
    <property type="entry name" value="TPR_19"/>
    <property type="match status" value="1"/>
</dbReference>
<keyword evidence="1" id="KW-0802">TPR repeat</keyword>
<dbReference type="PROSITE" id="PS50005">
    <property type="entry name" value="TPR"/>
    <property type="match status" value="1"/>
</dbReference>
<name>A0A0G0I119_9BACT</name>
<reference evidence="2 3" key="1">
    <citation type="journal article" date="2015" name="Nature">
        <title>rRNA introns, odd ribosomes, and small enigmatic genomes across a large radiation of phyla.</title>
        <authorList>
            <person name="Brown C.T."/>
            <person name="Hug L.A."/>
            <person name="Thomas B.C."/>
            <person name="Sharon I."/>
            <person name="Castelle C.J."/>
            <person name="Singh A."/>
            <person name="Wilkins M.J."/>
            <person name="Williams K.H."/>
            <person name="Banfield J.F."/>
        </authorList>
    </citation>
    <scope>NUCLEOTIDE SEQUENCE [LARGE SCALE GENOMIC DNA]</scope>
</reference>
<evidence type="ECO:0000256" key="1">
    <source>
        <dbReference type="PROSITE-ProRule" id="PRU00339"/>
    </source>
</evidence>
<dbReference type="Gene3D" id="1.25.40.10">
    <property type="entry name" value="Tetratricopeptide repeat domain"/>
    <property type="match status" value="1"/>
</dbReference>
<evidence type="ECO:0000313" key="2">
    <source>
        <dbReference type="EMBL" id="KKQ48267.1"/>
    </source>
</evidence>
<organism evidence="2 3">
    <name type="scientific">Candidatus Woesebacteria bacterium GW2011_GWD1_38_10</name>
    <dbReference type="NCBI Taxonomy" id="1618592"/>
    <lineage>
        <taxon>Bacteria</taxon>
        <taxon>Candidatus Woeseibacteriota</taxon>
    </lineage>
</organism>
<feature type="repeat" description="TPR" evidence="1">
    <location>
        <begin position="36"/>
        <end position="69"/>
    </location>
</feature>
<protein>
    <submittedName>
        <fullName evidence="2">Uncharacterized protein</fullName>
    </submittedName>
</protein>
<accession>A0A0G0I119</accession>